<feature type="compositionally biased region" description="Polar residues" evidence="1">
    <location>
        <begin position="37"/>
        <end position="54"/>
    </location>
</feature>
<protein>
    <submittedName>
        <fullName evidence="2">Uncharacterized protein</fullName>
    </submittedName>
</protein>
<feature type="region of interest" description="Disordered" evidence="1">
    <location>
        <begin position="180"/>
        <end position="204"/>
    </location>
</feature>
<dbReference type="Proteomes" id="UP000019478">
    <property type="component" value="Unassembled WGS sequence"/>
</dbReference>
<dbReference type="HOGENOM" id="CLU_312377_0_0_1"/>
<keyword evidence="3" id="KW-1185">Reference proteome</keyword>
<organism evidence="2 3">
    <name type="scientific">Capronia epimyces CBS 606.96</name>
    <dbReference type="NCBI Taxonomy" id="1182542"/>
    <lineage>
        <taxon>Eukaryota</taxon>
        <taxon>Fungi</taxon>
        <taxon>Dikarya</taxon>
        <taxon>Ascomycota</taxon>
        <taxon>Pezizomycotina</taxon>
        <taxon>Eurotiomycetes</taxon>
        <taxon>Chaetothyriomycetidae</taxon>
        <taxon>Chaetothyriales</taxon>
        <taxon>Herpotrichiellaceae</taxon>
        <taxon>Capronia</taxon>
    </lineage>
</organism>
<feature type="compositionally biased region" description="Polar residues" evidence="1">
    <location>
        <begin position="637"/>
        <end position="658"/>
    </location>
</feature>
<gene>
    <name evidence="2" type="ORF">A1O3_10035</name>
</gene>
<evidence type="ECO:0000313" key="2">
    <source>
        <dbReference type="EMBL" id="EXJ77806.1"/>
    </source>
</evidence>
<feature type="region of interest" description="Disordered" evidence="1">
    <location>
        <begin position="757"/>
        <end position="788"/>
    </location>
</feature>
<reference evidence="2 3" key="1">
    <citation type="submission" date="2013-03" db="EMBL/GenBank/DDBJ databases">
        <title>The Genome Sequence of Capronia epimyces CBS 606.96.</title>
        <authorList>
            <consortium name="The Broad Institute Genomics Platform"/>
            <person name="Cuomo C."/>
            <person name="de Hoog S."/>
            <person name="Gorbushina A."/>
            <person name="Walker B."/>
            <person name="Young S.K."/>
            <person name="Zeng Q."/>
            <person name="Gargeya S."/>
            <person name="Fitzgerald M."/>
            <person name="Haas B."/>
            <person name="Abouelleil A."/>
            <person name="Allen A.W."/>
            <person name="Alvarado L."/>
            <person name="Arachchi H.M."/>
            <person name="Berlin A.M."/>
            <person name="Chapman S.B."/>
            <person name="Gainer-Dewar J."/>
            <person name="Goldberg J."/>
            <person name="Griggs A."/>
            <person name="Gujja S."/>
            <person name="Hansen M."/>
            <person name="Howarth C."/>
            <person name="Imamovic A."/>
            <person name="Ireland A."/>
            <person name="Larimer J."/>
            <person name="McCowan C."/>
            <person name="Murphy C."/>
            <person name="Pearson M."/>
            <person name="Poon T.W."/>
            <person name="Priest M."/>
            <person name="Roberts A."/>
            <person name="Saif S."/>
            <person name="Shea T."/>
            <person name="Sisk P."/>
            <person name="Sykes S."/>
            <person name="Wortman J."/>
            <person name="Nusbaum C."/>
            <person name="Birren B."/>
        </authorList>
    </citation>
    <scope>NUCLEOTIDE SEQUENCE [LARGE SCALE GENOMIC DNA]</scope>
    <source>
        <strain evidence="2 3">CBS 606.96</strain>
    </source>
</reference>
<accession>W9XLF4</accession>
<comment type="caution">
    <text evidence="2">The sequence shown here is derived from an EMBL/GenBank/DDBJ whole genome shotgun (WGS) entry which is preliminary data.</text>
</comment>
<feature type="region of interest" description="Disordered" evidence="1">
    <location>
        <begin position="280"/>
        <end position="301"/>
    </location>
</feature>
<feature type="compositionally biased region" description="Polar residues" evidence="1">
    <location>
        <begin position="354"/>
        <end position="366"/>
    </location>
</feature>
<sequence>MAHAHTYPIPHDLFTQEIPPSPTLTNPDMILPYHPLHTSSPTPLASSPILQSSLPLRPDSAVSLSSSQPDHEASVEVGVATTVRMPSRGDPSVGTGYNSYEHGAALSDIGEEETPKSRKSRKTDNSTRSNPPSPTPAGRASHSNQRLSSRSCSSDSSDPGDWEDFDGSNIMNERLAADVAKVPDDEVEDSGSKRNSAVASSAEDEMALLNERAERILENARKRLTHMEDHLSKARHGILMSARSSPNMSNQHHPAGGLYRSISAAGASHRPARHLYPIAAPKSAAHTRGGSDVTTTSGLKHLSIAPEARSVSALEYGRRQESPQGLNSPSTRIGGYSPTSNHSFNSPLRVLQEEQGTPSTNKTSPDPSSPRGLGINSLAAISKENISVIASSPTTAVTRSSSAMSSRSKALREQMWDLRTRISDLKDKAQADSLKRRSIQSIRSSSPFTNAHAPDQWYTSAPEYKEAGSPVNTNAGKGWSPLPGNSDGDWSSSHIRVPVEVQITPVTPQAQKLTNVDALATHDSLLLSEARTDRNTPSLHKAINLAPAGQDDSMSIIQESMYEDAAQELEDEEAVAASEEEQIYLNEVLEESLQEAEPDLPGLTEQILSVEGPAERHEDRVDAFDYENMFLHSALGNYTGTGTRSETPSESDGSSIATTRLDPKTPTAEVDESETELDADVSTEETTTPVQETFQTSVVQPDVTAYLAAPVKPWMKAVRSNSLDSVSTVATFATAAEGGGEGREEDGMPSEVLYWGNGGRGFPRPPVSPKHEKPPPRWSTPPSNGRLQQGPVRTPHIVHTLAPVASNGISAPPNQPPGALSTATSGVKQVQTDPVNAGTVDHPANTEILMESLVKLADPDFKIVHEKGSATFTDIDKSLVLDLLRAVGGVCNQILKAEMSHEVRAVKVLRRRLDESRQLLEGQTTE</sequence>
<feature type="compositionally biased region" description="Polar residues" evidence="1">
    <location>
        <begin position="322"/>
        <end position="346"/>
    </location>
</feature>
<dbReference type="AlphaFoldDB" id="W9XLF4"/>
<dbReference type="STRING" id="1182542.W9XLF4"/>
<proteinExistence type="predicted"/>
<name>W9XLF4_9EURO</name>
<dbReference type="RefSeq" id="XP_007738316.1">
    <property type="nucleotide sequence ID" value="XM_007740126.1"/>
</dbReference>
<feature type="compositionally biased region" description="Low complexity" evidence="1">
    <location>
        <begin position="141"/>
        <end position="157"/>
    </location>
</feature>
<dbReference type="EMBL" id="AMGY01000010">
    <property type="protein sequence ID" value="EXJ77806.1"/>
    <property type="molecule type" value="Genomic_DNA"/>
</dbReference>
<feature type="region of interest" description="Disordered" evidence="1">
    <location>
        <begin position="1"/>
        <end position="167"/>
    </location>
</feature>
<dbReference type="GeneID" id="19174116"/>
<dbReference type="eggNOG" id="ENOG502SDRZ">
    <property type="taxonomic scope" value="Eukaryota"/>
</dbReference>
<evidence type="ECO:0000313" key="3">
    <source>
        <dbReference type="Proteomes" id="UP000019478"/>
    </source>
</evidence>
<dbReference type="OrthoDB" id="3438840at2759"/>
<feature type="region of interest" description="Disordered" evidence="1">
    <location>
        <begin position="637"/>
        <end position="690"/>
    </location>
</feature>
<evidence type="ECO:0000256" key="1">
    <source>
        <dbReference type="SAM" id="MobiDB-lite"/>
    </source>
</evidence>
<feature type="compositionally biased region" description="Acidic residues" evidence="1">
    <location>
        <begin position="669"/>
        <end position="683"/>
    </location>
</feature>
<feature type="region of interest" description="Disordered" evidence="1">
    <location>
        <begin position="315"/>
        <end position="375"/>
    </location>
</feature>